<sequence length="56" mass="5424">MRKKTTTPKAGRLAAAAAPGRCPALAVPATAGATLAGTVPAVFFGDSSTAPAVRNS</sequence>
<evidence type="ECO:0000256" key="1">
    <source>
        <dbReference type="SAM" id="SignalP"/>
    </source>
</evidence>
<dbReference type="RefSeq" id="WP_399593007.1">
    <property type="nucleotide sequence ID" value="NZ_JBITPR010000042.1"/>
</dbReference>
<organism evidence="2 3">
    <name type="scientific">Streptomyces salinarius</name>
    <dbReference type="NCBI Taxonomy" id="2762598"/>
    <lineage>
        <taxon>Bacteria</taxon>
        <taxon>Bacillati</taxon>
        <taxon>Actinomycetota</taxon>
        <taxon>Actinomycetes</taxon>
        <taxon>Kitasatosporales</taxon>
        <taxon>Streptomycetaceae</taxon>
        <taxon>Streptomyces</taxon>
    </lineage>
</organism>
<evidence type="ECO:0000313" key="3">
    <source>
        <dbReference type="Proteomes" id="UP001614264"/>
    </source>
</evidence>
<gene>
    <name evidence="2" type="ORF">AB4829_17090</name>
</gene>
<protein>
    <submittedName>
        <fullName evidence="2">Uncharacterized protein</fullName>
    </submittedName>
</protein>
<accession>A0ABW8BCS2</accession>
<keyword evidence="3" id="KW-1185">Reference proteome</keyword>
<reference evidence="2 3" key="1">
    <citation type="submission" date="2024-07" db="EMBL/GenBank/DDBJ databases">
        <title>Whole genome sequencing of Prodigiosin pigment-producing Streptomyces salinarius isolated from rhizosphere soil of Arachis hypogaea.</title>
        <authorList>
            <person name="Vidhya A."/>
            <person name="Ramya S."/>
        </authorList>
    </citation>
    <scope>NUCLEOTIDE SEQUENCE [LARGE SCALE GENOMIC DNA]</scope>
    <source>
        <strain evidence="2 3">VRMG2420</strain>
    </source>
</reference>
<feature type="chain" id="PRO_5047464122" evidence="1">
    <location>
        <begin position="27"/>
        <end position="56"/>
    </location>
</feature>
<proteinExistence type="predicted"/>
<dbReference type="EMBL" id="JBITPR010000042">
    <property type="protein sequence ID" value="MFI7872302.1"/>
    <property type="molecule type" value="Genomic_DNA"/>
</dbReference>
<name>A0ABW8BCS2_9ACTN</name>
<evidence type="ECO:0000313" key="2">
    <source>
        <dbReference type="EMBL" id="MFI7872302.1"/>
    </source>
</evidence>
<keyword evidence="1" id="KW-0732">Signal</keyword>
<comment type="caution">
    <text evidence="2">The sequence shown here is derived from an EMBL/GenBank/DDBJ whole genome shotgun (WGS) entry which is preliminary data.</text>
</comment>
<dbReference type="Proteomes" id="UP001614264">
    <property type="component" value="Unassembled WGS sequence"/>
</dbReference>
<feature type="signal peptide" evidence="1">
    <location>
        <begin position="1"/>
        <end position="26"/>
    </location>
</feature>